<dbReference type="OrthoDB" id="2422134at2759"/>
<dbReference type="PANTHER" id="PTHR38123:SF6">
    <property type="entry name" value="CELL WALL SERINE-THREONINE-RICH GALACTOMANNOPROTEIN MP1 (AFU_ORTHOLOGUE AFUA_4G03240)"/>
    <property type="match status" value="1"/>
</dbReference>
<feature type="non-terminal residue" evidence="1">
    <location>
        <position position="1"/>
    </location>
</feature>
<dbReference type="GO" id="GO:0005576">
    <property type="term" value="C:extracellular region"/>
    <property type="evidence" value="ECO:0007669"/>
    <property type="project" value="TreeGrafter"/>
</dbReference>
<dbReference type="InterPro" id="IPR021054">
    <property type="entry name" value="Cell_wall_mannoprotein_1"/>
</dbReference>
<name>A0A2T2ZXM3_9PEZI</name>
<dbReference type="Proteomes" id="UP000241462">
    <property type="component" value="Unassembled WGS sequence"/>
</dbReference>
<dbReference type="InParanoid" id="A0A2T2ZXM3"/>
<accession>A0A2T2ZXM3</accession>
<proteinExistence type="predicted"/>
<sequence>LPSKRDVATISNVIMQVSTAMQTLDTAVKAFNGQDFNQLATDAATLKTVLTQGTQQIMATDAISAQDAITLQSSLSPVQTLGTSLVTDITAKKAQVQQAGLCTIVQQQTADIGSSASGLISATVQKVPANLQAVATQLTSGFTSELNDLSASFAPGNCTNA</sequence>
<evidence type="ECO:0008006" key="3">
    <source>
        <dbReference type="Google" id="ProtNLM"/>
    </source>
</evidence>
<evidence type="ECO:0000313" key="1">
    <source>
        <dbReference type="EMBL" id="PSR79090.1"/>
    </source>
</evidence>
<dbReference type="Gene3D" id="1.20.1280.140">
    <property type="match status" value="1"/>
</dbReference>
<evidence type="ECO:0000313" key="2">
    <source>
        <dbReference type="Proteomes" id="UP000241462"/>
    </source>
</evidence>
<dbReference type="Pfam" id="PF12296">
    <property type="entry name" value="HsbA"/>
    <property type="match status" value="1"/>
</dbReference>
<feature type="non-terminal residue" evidence="1">
    <location>
        <position position="161"/>
    </location>
</feature>
<dbReference type="EMBL" id="KZ678580">
    <property type="protein sequence ID" value="PSR79090.1"/>
    <property type="molecule type" value="Genomic_DNA"/>
</dbReference>
<reference evidence="1 2" key="1">
    <citation type="journal article" date="2018" name="Mycol. Prog.">
        <title>Coniella lustricola, a new species from submerged detritus.</title>
        <authorList>
            <person name="Raudabaugh D.B."/>
            <person name="Iturriaga T."/>
            <person name="Carver A."/>
            <person name="Mondo S."/>
            <person name="Pangilinan J."/>
            <person name="Lipzen A."/>
            <person name="He G."/>
            <person name="Amirebrahimi M."/>
            <person name="Grigoriev I.V."/>
            <person name="Miller A.N."/>
        </authorList>
    </citation>
    <scope>NUCLEOTIDE SEQUENCE [LARGE SCALE GENOMIC DNA]</scope>
    <source>
        <strain evidence="1 2">B22-T-1</strain>
    </source>
</reference>
<dbReference type="AlphaFoldDB" id="A0A2T2ZXM3"/>
<protein>
    <recommendedName>
        <fullName evidence="3">Hydrophobic surface binding protein A-domain-containing protein</fullName>
    </recommendedName>
</protein>
<gene>
    <name evidence="1" type="ORF">BD289DRAFT_349401</name>
</gene>
<dbReference type="PANTHER" id="PTHR38123">
    <property type="entry name" value="CELL WALL SERINE-THREONINE-RICH GALACTOMANNOPROTEIN MP1 (AFU_ORTHOLOGUE AFUA_4G03240)"/>
    <property type="match status" value="1"/>
</dbReference>
<keyword evidence="2" id="KW-1185">Reference proteome</keyword>
<organism evidence="1 2">
    <name type="scientific">Coniella lustricola</name>
    <dbReference type="NCBI Taxonomy" id="2025994"/>
    <lineage>
        <taxon>Eukaryota</taxon>
        <taxon>Fungi</taxon>
        <taxon>Dikarya</taxon>
        <taxon>Ascomycota</taxon>
        <taxon>Pezizomycotina</taxon>
        <taxon>Sordariomycetes</taxon>
        <taxon>Sordariomycetidae</taxon>
        <taxon>Diaporthales</taxon>
        <taxon>Schizoparmaceae</taxon>
        <taxon>Coniella</taxon>
    </lineage>
</organism>